<dbReference type="GO" id="GO:0009055">
    <property type="term" value="F:electron transfer activity"/>
    <property type="evidence" value="ECO:0007669"/>
    <property type="project" value="InterPro"/>
</dbReference>
<evidence type="ECO:0000313" key="6">
    <source>
        <dbReference type="EMBL" id="KAB1199394.1"/>
    </source>
</evidence>
<evidence type="ECO:0000313" key="7">
    <source>
        <dbReference type="Proteomes" id="UP000516437"/>
    </source>
</evidence>
<reference evidence="6 7" key="1">
    <citation type="journal article" date="2019" name="Plant Biotechnol. J.">
        <title>The red bayberry genome and genetic basis of sex determination.</title>
        <authorList>
            <person name="Jia H.M."/>
            <person name="Jia H.J."/>
            <person name="Cai Q.L."/>
            <person name="Wang Y."/>
            <person name="Zhao H.B."/>
            <person name="Yang W.F."/>
            <person name="Wang G.Y."/>
            <person name="Li Y.H."/>
            <person name="Zhan D.L."/>
            <person name="Shen Y.T."/>
            <person name="Niu Q.F."/>
            <person name="Chang L."/>
            <person name="Qiu J."/>
            <person name="Zhao L."/>
            <person name="Xie H.B."/>
            <person name="Fu W.Y."/>
            <person name="Jin J."/>
            <person name="Li X.W."/>
            <person name="Jiao Y."/>
            <person name="Zhou C.C."/>
            <person name="Tu T."/>
            <person name="Chai C.Y."/>
            <person name="Gao J.L."/>
            <person name="Fan L.J."/>
            <person name="van de Weg E."/>
            <person name="Wang J.Y."/>
            <person name="Gao Z.S."/>
        </authorList>
    </citation>
    <scope>NUCLEOTIDE SEQUENCE [LARGE SCALE GENOMIC DNA]</scope>
    <source>
        <tissue evidence="6">Leaves</tissue>
    </source>
</reference>
<dbReference type="AlphaFoldDB" id="A0A6A1UFM8"/>
<keyword evidence="3" id="KW-0472">Membrane</keyword>
<proteinExistence type="predicted"/>
<name>A0A6A1UFM8_9ROSI</name>
<organism evidence="6 7">
    <name type="scientific">Morella rubra</name>
    <name type="common">Chinese bayberry</name>
    <dbReference type="NCBI Taxonomy" id="262757"/>
    <lineage>
        <taxon>Eukaryota</taxon>
        <taxon>Viridiplantae</taxon>
        <taxon>Streptophyta</taxon>
        <taxon>Embryophyta</taxon>
        <taxon>Tracheophyta</taxon>
        <taxon>Spermatophyta</taxon>
        <taxon>Magnoliopsida</taxon>
        <taxon>eudicotyledons</taxon>
        <taxon>Gunneridae</taxon>
        <taxon>Pentapetalae</taxon>
        <taxon>rosids</taxon>
        <taxon>fabids</taxon>
        <taxon>Fagales</taxon>
        <taxon>Myricaceae</taxon>
        <taxon>Morella</taxon>
    </lineage>
</organism>
<dbReference type="InterPro" id="IPR039391">
    <property type="entry name" value="Phytocyanin-like"/>
</dbReference>
<dbReference type="Proteomes" id="UP000516437">
    <property type="component" value="Unassembled WGS sequence"/>
</dbReference>
<dbReference type="PANTHER" id="PTHR33021:SF522">
    <property type="entry name" value="PHYTOCYANIN DOMAIN-CONTAINING PROTEIN"/>
    <property type="match status" value="1"/>
</dbReference>
<keyword evidence="4" id="KW-0732">Signal</keyword>
<dbReference type="GO" id="GO:0005886">
    <property type="term" value="C:plasma membrane"/>
    <property type="evidence" value="ECO:0007669"/>
    <property type="project" value="TreeGrafter"/>
</dbReference>
<dbReference type="SUPFAM" id="SSF49503">
    <property type="entry name" value="Cupredoxins"/>
    <property type="match status" value="1"/>
</dbReference>
<dbReference type="Gene3D" id="2.60.40.420">
    <property type="entry name" value="Cupredoxins - blue copper proteins"/>
    <property type="match status" value="1"/>
</dbReference>
<evidence type="ECO:0000256" key="1">
    <source>
        <dbReference type="ARBA" id="ARBA00023157"/>
    </source>
</evidence>
<feature type="signal peptide" evidence="4">
    <location>
        <begin position="1"/>
        <end position="23"/>
    </location>
</feature>
<keyword evidence="2" id="KW-0325">Glycoprotein</keyword>
<sequence length="156" mass="16686">MATRLGLIVCLIAVVSLLKGATAATYTVGDELGWTIPPLGSVAYKTWARGKVFEIGDVIVFNWTGTHDVAEVTKENYDNCTDTAISEIQSTSPANFTLTSNSTRYFICTVSNHCELGQKVTIGIGNDQWWSSAPSLTVGALSAVLSTIAISFLTVF</sequence>
<evidence type="ECO:0000259" key="5">
    <source>
        <dbReference type="PROSITE" id="PS51485"/>
    </source>
</evidence>
<protein>
    <submittedName>
        <fullName evidence="6">Stellacyanin</fullName>
    </submittedName>
</protein>
<dbReference type="EMBL" id="RXIC02000471">
    <property type="protein sequence ID" value="KAB1199394.1"/>
    <property type="molecule type" value="Genomic_DNA"/>
</dbReference>
<keyword evidence="3" id="KW-1133">Transmembrane helix</keyword>
<dbReference type="PANTHER" id="PTHR33021">
    <property type="entry name" value="BLUE COPPER PROTEIN"/>
    <property type="match status" value="1"/>
</dbReference>
<feature type="chain" id="PRO_5025499831" evidence="4">
    <location>
        <begin position="24"/>
        <end position="156"/>
    </location>
</feature>
<feature type="transmembrane region" description="Helical" evidence="3">
    <location>
        <begin position="136"/>
        <end position="155"/>
    </location>
</feature>
<dbReference type="OrthoDB" id="2015260at2759"/>
<evidence type="ECO:0000256" key="2">
    <source>
        <dbReference type="ARBA" id="ARBA00023180"/>
    </source>
</evidence>
<feature type="domain" description="Phytocyanin" evidence="5">
    <location>
        <begin position="24"/>
        <end position="126"/>
    </location>
</feature>
<gene>
    <name evidence="6" type="ORF">CJ030_MR0G024285</name>
</gene>
<keyword evidence="1" id="KW-1015">Disulfide bond</keyword>
<dbReference type="Pfam" id="PF02298">
    <property type="entry name" value="Cu_bind_like"/>
    <property type="match status" value="1"/>
</dbReference>
<dbReference type="PROSITE" id="PS51485">
    <property type="entry name" value="PHYTOCYANIN"/>
    <property type="match status" value="1"/>
</dbReference>
<keyword evidence="3" id="KW-0812">Transmembrane</keyword>
<accession>A0A6A1UFM8</accession>
<keyword evidence="7" id="KW-1185">Reference proteome</keyword>
<dbReference type="FunFam" id="2.60.40.420:FF:000034">
    <property type="entry name" value="Cupredoxin superfamily protein"/>
    <property type="match status" value="1"/>
</dbReference>
<evidence type="ECO:0000256" key="3">
    <source>
        <dbReference type="SAM" id="Phobius"/>
    </source>
</evidence>
<dbReference type="InterPro" id="IPR003245">
    <property type="entry name" value="Phytocyanin_dom"/>
</dbReference>
<evidence type="ECO:0000256" key="4">
    <source>
        <dbReference type="SAM" id="SignalP"/>
    </source>
</evidence>
<comment type="caution">
    <text evidence="6">The sequence shown here is derived from an EMBL/GenBank/DDBJ whole genome shotgun (WGS) entry which is preliminary data.</text>
</comment>
<dbReference type="InterPro" id="IPR008972">
    <property type="entry name" value="Cupredoxin"/>
</dbReference>